<evidence type="ECO:0000256" key="1">
    <source>
        <dbReference type="SAM" id="MobiDB-lite"/>
    </source>
</evidence>
<accession>A0A4Y2ANB3</accession>
<feature type="compositionally biased region" description="Polar residues" evidence="1">
    <location>
        <begin position="27"/>
        <end position="40"/>
    </location>
</feature>
<dbReference type="Proteomes" id="UP000499080">
    <property type="component" value="Unassembled WGS sequence"/>
</dbReference>
<feature type="region of interest" description="Disordered" evidence="1">
    <location>
        <begin position="18"/>
        <end position="94"/>
    </location>
</feature>
<proteinExistence type="predicted"/>
<comment type="caution">
    <text evidence="2">The sequence shown here is derived from an EMBL/GenBank/DDBJ whole genome shotgun (WGS) entry which is preliminary data.</text>
</comment>
<dbReference type="AlphaFoldDB" id="A0A4Y2ANB3"/>
<evidence type="ECO:0000313" key="2">
    <source>
        <dbReference type="EMBL" id="GBL81303.1"/>
    </source>
</evidence>
<keyword evidence="3" id="KW-1185">Reference proteome</keyword>
<name>A0A4Y2ANB3_ARAVE</name>
<reference evidence="2 3" key="1">
    <citation type="journal article" date="2019" name="Sci. Rep.">
        <title>Orb-weaving spider Araneus ventricosus genome elucidates the spidroin gene catalogue.</title>
        <authorList>
            <person name="Kono N."/>
            <person name="Nakamura H."/>
            <person name="Ohtoshi R."/>
            <person name="Moran D.A.P."/>
            <person name="Shinohara A."/>
            <person name="Yoshida Y."/>
            <person name="Fujiwara M."/>
            <person name="Mori M."/>
            <person name="Tomita M."/>
            <person name="Arakawa K."/>
        </authorList>
    </citation>
    <scope>NUCLEOTIDE SEQUENCE [LARGE SCALE GENOMIC DNA]</scope>
</reference>
<gene>
    <name evidence="2" type="ORF">AVEN_143620_1</name>
</gene>
<feature type="compositionally biased region" description="Basic and acidic residues" evidence="1">
    <location>
        <begin position="69"/>
        <end position="79"/>
    </location>
</feature>
<sequence>MTCDICHDQWFSCSRRGIGCRSESDQSHVSTTGRQQSVGKKQSGLGCPSIDRHFTVEPPPKPSSNNESLHPREIRRTLDNEPQTTNLGNRALEKLLRDERQGRLESIKSYD</sequence>
<evidence type="ECO:0000313" key="3">
    <source>
        <dbReference type="Proteomes" id="UP000499080"/>
    </source>
</evidence>
<organism evidence="2 3">
    <name type="scientific">Araneus ventricosus</name>
    <name type="common">Orbweaver spider</name>
    <name type="synonym">Epeira ventricosa</name>
    <dbReference type="NCBI Taxonomy" id="182803"/>
    <lineage>
        <taxon>Eukaryota</taxon>
        <taxon>Metazoa</taxon>
        <taxon>Ecdysozoa</taxon>
        <taxon>Arthropoda</taxon>
        <taxon>Chelicerata</taxon>
        <taxon>Arachnida</taxon>
        <taxon>Araneae</taxon>
        <taxon>Araneomorphae</taxon>
        <taxon>Entelegynae</taxon>
        <taxon>Araneoidea</taxon>
        <taxon>Araneidae</taxon>
        <taxon>Araneus</taxon>
    </lineage>
</organism>
<protein>
    <submittedName>
        <fullName evidence="2">Uncharacterized protein</fullName>
    </submittedName>
</protein>
<dbReference type="EMBL" id="BGPR01000025">
    <property type="protein sequence ID" value="GBL81303.1"/>
    <property type="molecule type" value="Genomic_DNA"/>
</dbReference>